<dbReference type="InterPro" id="IPR027267">
    <property type="entry name" value="AH/BAR_dom_sf"/>
</dbReference>
<feature type="domain" description="BAR" evidence="5">
    <location>
        <begin position="17"/>
        <end position="237"/>
    </location>
</feature>
<feature type="region of interest" description="Disordered" evidence="4">
    <location>
        <begin position="14"/>
        <end position="39"/>
    </location>
</feature>
<dbReference type="GO" id="GO:0006897">
    <property type="term" value="P:endocytosis"/>
    <property type="evidence" value="ECO:0007669"/>
    <property type="project" value="InterPro"/>
</dbReference>
<keyword evidence="2" id="KW-0963">Cytoplasm</keyword>
<evidence type="ECO:0000313" key="6">
    <source>
        <dbReference type="EMBL" id="KAG0272452.1"/>
    </source>
</evidence>
<keyword evidence="7" id="KW-1185">Reference proteome</keyword>
<dbReference type="AlphaFoldDB" id="A0AAD4D9W9"/>
<dbReference type="InterPro" id="IPR046982">
    <property type="entry name" value="BIN3/RVS161-like"/>
</dbReference>
<comment type="subcellular location">
    <subcellularLocation>
        <location evidence="1">Cytoplasm</location>
        <location evidence="1">Cytoskeleton</location>
    </subcellularLocation>
</comment>
<dbReference type="SUPFAM" id="SSF103657">
    <property type="entry name" value="BAR/IMD domain-like"/>
    <property type="match status" value="1"/>
</dbReference>
<dbReference type="GO" id="GO:1990528">
    <property type="term" value="C:Rvs161p-Rvs167p complex"/>
    <property type="evidence" value="ECO:0007669"/>
    <property type="project" value="TreeGrafter"/>
</dbReference>
<accession>A0AAD4D9W9</accession>
<dbReference type="GO" id="GO:0008289">
    <property type="term" value="F:lipid binding"/>
    <property type="evidence" value="ECO:0007669"/>
    <property type="project" value="TreeGrafter"/>
</dbReference>
<organism evidence="6 7">
    <name type="scientific">Linnemannia exigua</name>
    <dbReference type="NCBI Taxonomy" id="604196"/>
    <lineage>
        <taxon>Eukaryota</taxon>
        <taxon>Fungi</taxon>
        <taxon>Fungi incertae sedis</taxon>
        <taxon>Mucoromycota</taxon>
        <taxon>Mortierellomycotina</taxon>
        <taxon>Mortierellomycetes</taxon>
        <taxon>Mortierellales</taxon>
        <taxon>Mortierellaceae</taxon>
        <taxon>Linnemannia</taxon>
    </lineage>
</organism>
<comment type="caution">
    <text evidence="6">The sequence shown here is derived from an EMBL/GenBank/DDBJ whole genome shotgun (WGS) entry which is preliminary data.</text>
</comment>
<dbReference type="GO" id="GO:0031097">
    <property type="term" value="C:medial cortex"/>
    <property type="evidence" value="ECO:0007669"/>
    <property type="project" value="TreeGrafter"/>
</dbReference>
<dbReference type="PROSITE" id="PS51021">
    <property type="entry name" value="BAR"/>
    <property type="match status" value="1"/>
</dbReference>
<dbReference type="GO" id="GO:0043332">
    <property type="term" value="C:mating projection tip"/>
    <property type="evidence" value="ECO:0007669"/>
    <property type="project" value="TreeGrafter"/>
</dbReference>
<keyword evidence="3" id="KW-0206">Cytoskeleton</keyword>
<dbReference type="Gene3D" id="1.20.1270.60">
    <property type="entry name" value="Arfaptin homology (AH) domain/BAR domain"/>
    <property type="match status" value="1"/>
</dbReference>
<proteinExistence type="predicted"/>
<dbReference type="PANTHER" id="PTHR47174:SF3">
    <property type="entry name" value="BRIDGING INTEGRATOR 3"/>
    <property type="match status" value="1"/>
</dbReference>
<evidence type="ECO:0000256" key="1">
    <source>
        <dbReference type="ARBA" id="ARBA00004245"/>
    </source>
</evidence>
<dbReference type="Proteomes" id="UP001194580">
    <property type="component" value="Unassembled WGS sequence"/>
</dbReference>
<dbReference type="GO" id="GO:0015629">
    <property type="term" value="C:actin cytoskeleton"/>
    <property type="evidence" value="ECO:0007669"/>
    <property type="project" value="TreeGrafter"/>
</dbReference>
<name>A0AAD4D9W9_9FUNG</name>
<evidence type="ECO:0000313" key="7">
    <source>
        <dbReference type="Proteomes" id="UP001194580"/>
    </source>
</evidence>
<dbReference type="GO" id="GO:0097320">
    <property type="term" value="P:plasma membrane tubulation"/>
    <property type="evidence" value="ECO:0007669"/>
    <property type="project" value="TreeGrafter"/>
</dbReference>
<dbReference type="FunFam" id="1.20.1270.60:FF:000014">
    <property type="entry name" value="Protein hob3, variant"/>
    <property type="match status" value="1"/>
</dbReference>
<feature type="compositionally biased region" description="Basic and acidic residues" evidence="4">
    <location>
        <begin position="26"/>
        <end position="39"/>
    </location>
</feature>
<dbReference type="Pfam" id="PF03114">
    <property type="entry name" value="BAR"/>
    <property type="match status" value="1"/>
</dbReference>
<evidence type="ECO:0000256" key="2">
    <source>
        <dbReference type="ARBA" id="ARBA00022490"/>
    </source>
</evidence>
<protein>
    <recommendedName>
        <fullName evidence="5">BAR domain-containing protein</fullName>
    </recommendedName>
</protein>
<gene>
    <name evidence="6" type="ORF">BGZ95_011805</name>
</gene>
<sequence>MSWSGFKKNLNRATTSVLSKTGNMDRTTDREFEEEERRFKSLDQKVERLHKEALGYSQSVKNMTGSQLKIASTIDQFYDEGAPMGIYGVKYKEAVGKLEQQAQDELDVSYRTAVLEPIGRYASYFPEINEAMRRRSKKLIEYDAARSKVRKLVEKPSEDSTKLPRAENEANTLRETYETMNAQLTSELPKIVDSRVAYLDPSFEAVVKSQLSFAQDAHNTLEGLRQFFPPETEGYELEATADGILQQMRELSICGLA</sequence>
<dbReference type="EMBL" id="JAAAIL010000924">
    <property type="protein sequence ID" value="KAG0272452.1"/>
    <property type="molecule type" value="Genomic_DNA"/>
</dbReference>
<dbReference type="InterPro" id="IPR004148">
    <property type="entry name" value="BAR_dom"/>
</dbReference>
<evidence type="ECO:0000256" key="4">
    <source>
        <dbReference type="SAM" id="MobiDB-lite"/>
    </source>
</evidence>
<dbReference type="GO" id="GO:0051666">
    <property type="term" value="P:actin cortical patch localization"/>
    <property type="evidence" value="ECO:0007669"/>
    <property type="project" value="InterPro"/>
</dbReference>
<dbReference type="SMART" id="SM00721">
    <property type="entry name" value="BAR"/>
    <property type="match status" value="1"/>
</dbReference>
<reference evidence="6" key="1">
    <citation type="journal article" date="2020" name="Fungal Divers.">
        <title>Resolving the Mortierellaceae phylogeny through synthesis of multi-gene phylogenetics and phylogenomics.</title>
        <authorList>
            <person name="Vandepol N."/>
            <person name="Liber J."/>
            <person name="Desiro A."/>
            <person name="Na H."/>
            <person name="Kennedy M."/>
            <person name="Barry K."/>
            <person name="Grigoriev I.V."/>
            <person name="Miller A.N."/>
            <person name="O'Donnell K."/>
            <person name="Stajich J.E."/>
            <person name="Bonito G."/>
        </authorList>
    </citation>
    <scope>NUCLEOTIDE SEQUENCE</scope>
    <source>
        <strain evidence="6">NRRL 28262</strain>
    </source>
</reference>
<feature type="compositionally biased region" description="Polar residues" evidence="4">
    <location>
        <begin position="14"/>
        <end position="24"/>
    </location>
</feature>
<evidence type="ECO:0000259" key="5">
    <source>
        <dbReference type="PROSITE" id="PS51021"/>
    </source>
</evidence>
<dbReference type="PANTHER" id="PTHR47174">
    <property type="entry name" value="BRIDGING INTEGRATOR 3"/>
    <property type="match status" value="1"/>
</dbReference>
<evidence type="ECO:0000256" key="3">
    <source>
        <dbReference type="ARBA" id="ARBA00023212"/>
    </source>
</evidence>